<sequence>MTNHPMQLEDLLRKTCLIGLSYYDANGDLLKQSQFAGQVAKVDQEMGITVSLRHSDPDAKAAEFILPPNLDAWYKAPRGHFQHAASGVDIMNPDFLVTWSIYRTREDTAEGQHEWWDWVPNTTPPQVGGPQ</sequence>
<name>A0ABU6K819_9RHOO</name>
<evidence type="ECO:0000313" key="1">
    <source>
        <dbReference type="EMBL" id="MEC5387410.1"/>
    </source>
</evidence>
<gene>
    <name evidence="1" type="ORF">VVD49_16895</name>
</gene>
<protein>
    <submittedName>
        <fullName evidence="1">Uncharacterized protein</fullName>
    </submittedName>
</protein>
<keyword evidence="2" id="KW-1185">Reference proteome</keyword>
<evidence type="ECO:0000313" key="2">
    <source>
        <dbReference type="Proteomes" id="UP001331561"/>
    </source>
</evidence>
<organism evidence="1 2">
    <name type="scientific">Uliginosibacterium silvisoli</name>
    <dbReference type="NCBI Taxonomy" id="3114758"/>
    <lineage>
        <taxon>Bacteria</taxon>
        <taxon>Pseudomonadati</taxon>
        <taxon>Pseudomonadota</taxon>
        <taxon>Betaproteobacteria</taxon>
        <taxon>Rhodocyclales</taxon>
        <taxon>Zoogloeaceae</taxon>
        <taxon>Uliginosibacterium</taxon>
    </lineage>
</organism>
<reference evidence="1 2" key="1">
    <citation type="submission" date="2024-01" db="EMBL/GenBank/DDBJ databases">
        <title>Uliginosibacterium soil sp. nov.</title>
        <authorList>
            <person name="Lv Y."/>
        </authorList>
    </citation>
    <scope>NUCLEOTIDE SEQUENCE [LARGE SCALE GENOMIC DNA]</scope>
    <source>
        <strain evidence="1 2">H3</strain>
    </source>
</reference>
<dbReference type="EMBL" id="JAYXHS010000003">
    <property type="protein sequence ID" value="MEC5387410.1"/>
    <property type="molecule type" value="Genomic_DNA"/>
</dbReference>
<proteinExistence type="predicted"/>
<accession>A0ABU6K819</accession>
<comment type="caution">
    <text evidence="1">The sequence shown here is derived from an EMBL/GenBank/DDBJ whole genome shotgun (WGS) entry which is preliminary data.</text>
</comment>
<dbReference type="RefSeq" id="WP_327600379.1">
    <property type="nucleotide sequence ID" value="NZ_JAYXHS010000003.1"/>
</dbReference>
<dbReference type="Proteomes" id="UP001331561">
    <property type="component" value="Unassembled WGS sequence"/>
</dbReference>